<dbReference type="EMBL" id="JAHRHJ020000008">
    <property type="protein sequence ID" value="KAH9305479.1"/>
    <property type="molecule type" value="Genomic_DNA"/>
</dbReference>
<accession>A0AA38KHX8</accession>
<feature type="region of interest" description="Disordered" evidence="4">
    <location>
        <begin position="159"/>
        <end position="182"/>
    </location>
</feature>
<dbReference type="AlphaFoldDB" id="A0AA38KHX8"/>
<proteinExistence type="inferred from homology"/>
<evidence type="ECO:0000256" key="2">
    <source>
        <dbReference type="ARBA" id="ARBA00034617"/>
    </source>
</evidence>
<sequence>RKDVRTVCHFNIPKSMESFYQESGRAGRDQKPSRSLLYYGMDDRRSMEFILNNSSQLKGKNEKSQDVMLKKSISDFEKMVDYCEGSGCRRRKILAHFGEQVSSSLCSKTCDLCKYPDRIAKEMCELSCVSSSHQKYRLPSVIFDSTSTSGRGCEGVESEFWNHNDQTSDPEEDISSSDDEASNLAAAAVRSRSIGNAHLDKRLDCLLRAEEKYDAKQGFHTAKRELNNKKMVPETLRDTARQRMRIAVQQALKRLGNENLDLQTVTTILENQCYDKYGKLGKPFYNSQVASTVRWLTNSSIEDLQNRIEPDAVHDNKSRSSLTLNGSDSLKQTSCSTIQPKTSNKEKKNELKKADDTQGFVGQKKISPENSVSCSIENVKAEKELPLIPSFANYLSNRGKSDGGKIHNSVKRPLSGQVEDTVSPEQKKSFSSELKKRKLPAISS</sequence>
<feature type="compositionally biased region" description="Basic and acidic residues" evidence="4">
    <location>
        <begin position="425"/>
        <end position="434"/>
    </location>
</feature>
<feature type="domain" description="Helicase C-terminal" evidence="5">
    <location>
        <begin position="1"/>
        <end position="73"/>
    </location>
</feature>
<dbReference type="Proteomes" id="UP000824469">
    <property type="component" value="Unassembled WGS sequence"/>
</dbReference>
<dbReference type="InterPro" id="IPR001650">
    <property type="entry name" value="Helicase_C-like"/>
</dbReference>
<evidence type="ECO:0000313" key="7">
    <source>
        <dbReference type="Proteomes" id="UP000824469"/>
    </source>
</evidence>
<feature type="compositionally biased region" description="Basic residues" evidence="4">
    <location>
        <begin position="435"/>
        <end position="444"/>
    </location>
</feature>
<dbReference type="PROSITE" id="PS51194">
    <property type="entry name" value="HELICASE_CTER"/>
    <property type="match status" value="1"/>
</dbReference>
<evidence type="ECO:0000256" key="4">
    <source>
        <dbReference type="SAM" id="MobiDB-lite"/>
    </source>
</evidence>
<dbReference type="SUPFAM" id="SSF52540">
    <property type="entry name" value="P-loop containing nucleoside triphosphate hydrolases"/>
    <property type="match status" value="1"/>
</dbReference>
<protein>
    <recommendedName>
        <fullName evidence="3">DNA 3'-5' helicase</fullName>
        <ecNumber evidence="3">5.6.2.4</ecNumber>
    </recommendedName>
</protein>
<evidence type="ECO:0000259" key="5">
    <source>
        <dbReference type="PROSITE" id="PS51194"/>
    </source>
</evidence>
<dbReference type="Gene3D" id="3.40.50.300">
    <property type="entry name" value="P-loop containing nucleotide triphosphate hydrolases"/>
    <property type="match status" value="1"/>
</dbReference>
<name>A0AA38KHX8_TAXCH</name>
<comment type="catalytic activity">
    <reaction evidence="2">
        <text>Couples ATP hydrolysis with the unwinding of duplex DNA by translocating in the 3'-5' direction.</text>
        <dbReference type="EC" id="5.6.2.4"/>
    </reaction>
</comment>
<dbReference type="GO" id="GO:0000724">
    <property type="term" value="P:double-strand break repair via homologous recombination"/>
    <property type="evidence" value="ECO:0007669"/>
    <property type="project" value="TreeGrafter"/>
</dbReference>
<feature type="non-terminal residue" evidence="6">
    <location>
        <position position="444"/>
    </location>
</feature>
<dbReference type="InterPro" id="IPR032284">
    <property type="entry name" value="RecQ_Zn-bd"/>
</dbReference>
<dbReference type="Pfam" id="PF16124">
    <property type="entry name" value="RecQ_Zn_bind"/>
    <property type="match status" value="1"/>
</dbReference>
<reference evidence="6 7" key="1">
    <citation type="journal article" date="2021" name="Nat. Plants">
        <title>The Taxus genome provides insights into paclitaxel biosynthesis.</title>
        <authorList>
            <person name="Xiong X."/>
            <person name="Gou J."/>
            <person name="Liao Q."/>
            <person name="Li Y."/>
            <person name="Zhou Q."/>
            <person name="Bi G."/>
            <person name="Li C."/>
            <person name="Du R."/>
            <person name="Wang X."/>
            <person name="Sun T."/>
            <person name="Guo L."/>
            <person name="Liang H."/>
            <person name="Lu P."/>
            <person name="Wu Y."/>
            <person name="Zhang Z."/>
            <person name="Ro D.K."/>
            <person name="Shang Y."/>
            <person name="Huang S."/>
            <person name="Yan J."/>
        </authorList>
    </citation>
    <scope>NUCLEOTIDE SEQUENCE [LARGE SCALE GENOMIC DNA]</scope>
    <source>
        <strain evidence="6">Ta-2019</strain>
    </source>
</reference>
<dbReference type="GO" id="GO:0043138">
    <property type="term" value="F:3'-5' DNA helicase activity"/>
    <property type="evidence" value="ECO:0007669"/>
    <property type="project" value="UniProtKB-EC"/>
</dbReference>
<dbReference type="EC" id="5.6.2.4" evidence="3"/>
<dbReference type="GO" id="GO:0005694">
    <property type="term" value="C:chromosome"/>
    <property type="evidence" value="ECO:0007669"/>
    <property type="project" value="TreeGrafter"/>
</dbReference>
<evidence type="ECO:0000256" key="1">
    <source>
        <dbReference type="ARBA" id="ARBA00005446"/>
    </source>
</evidence>
<evidence type="ECO:0000313" key="6">
    <source>
        <dbReference type="EMBL" id="KAH9305479.1"/>
    </source>
</evidence>
<dbReference type="PANTHER" id="PTHR13710">
    <property type="entry name" value="DNA HELICASE RECQ FAMILY MEMBER"/>
    <property type="match status" value="1"/>
</dbReference>
<feature type="compositionally biased region" description="Acidic residues" evidence="4">
    <location>
        <begin position="168"/>
        <end position="181"/>
    </location>
</feature>
<feature type="compositionally biased region" description="Polar residues" evidence="4">
    <location>
        <begin position="319"/>
        <end position="342"/>
    </location>
</feature>
<feature type="compositionally biased region" description="Basic and acidic residues" evidence="4">
    <location>
        <begin position="343"/>
        <end position="356"/>
    </location>
</feature>
<comment type="caution">
    <text evidence="6">The sequence shown here is derived from an EMBL/GenBank/DDBJ whole genome shotgun (WGS) entry which is preliminary data.</text>
</comment>
<dbReference type="GO" id="GO:0009378">
    <property type="term" value="F:four-way junction helicase activity"/>
    <property type="evidence" value="ECO:0007669"/>
    <property type="project" value="TreeGrafter"/>
</dbReference>
<keyword evidence="7" id="KW-1185">Reference proteome</keyword>
<evidence type="ECO:0000256" key="3">
    <source>
        <dbReference type="ARBA" id="ARBA00034808"/>
    </source>
</evidence>
<gene>
    <name evidence="6" type="ORF">KI387_009883</name>
</gene>
<feature type="non-terminal residue" evidence="6">
    <location>
        <position position="1"/>
    </location>
</feature>
<dbReference type="PANTHER" id="PTHR13710:SF155">
    <property type="entry name" value="ATP-DEPENDENT DNA HELICASE Q-LIKE 3"/>
    <property type="match status" value="1"/>
</dbReference>
<dbReference type="InterPro" id="IPR027417">
    <property type="entry name" value="P-loop_NTPase"/>
</dbReference>
<dbReference type="GO" id="GO:0005737">
    <property type="term" value="C:cytoplasm"/>
    <property type="evidence" value="ECO:0007669"/>
    <property type="project" value="TreeGrafter"/>
</dbReference>
<feature type="region of interest" description="Disordered" evidence="4">
    <location>
        <begin position="312"/>
        <end position="359"/>
    </location>
</feature>
<comment type="similarity">
    <text evidence="1">Belongs to the helicase family. RecQ subfamily.</text>
</comment>
<organism evidence="6 7">
    <name type="scientific">Taxus chinensis</name>
    <name type="common">Chinese yew</name>
    <name type="synonym">Taxus wallichiana var. chinensis</name>
    <dbReference type="NCBI Taxonomy" id="29808"/>
    <lineage>
        <taxon>Eukaryota</taxon>
        <taxon>Viridiplantae</taxon>
        <taxon>Streptophyta</taxon>
        <taxon>Embryophyta</taxon>
        <taxon>Tracheophyta</taxon>
        <taxon>Spermatophyta</taxon>
        <taxon>Pinopsida</taxon>
        <taxon>Pinidae</taxon>
        <taxon>Conifers II</taxon>
        <taxon>Cupressales</taxon>
        <taxon>Taxaceae</taxon>
        <taxon>Taxus</taxon>
    </lineage>
</organism>
<feature type="region of interest" description="Disordered" evidence="4">
    <location>
        <begin position="398"/>
        <end position="444"/>
    </location>
</feature>
<dbReference type="OMA" id="EQSSEFW"/>